<accession>A0A0W8FA72</accession>
<evidence type="ECO:0000313" key="2">
    <source>
        <dbReference type="EMBL" id="KUG17796.1"/>
    </source>
</evidence>
<reference evidence="2" key="1">
    <citation type="journal article" date="2015" name="Proc. Natl. Acad. Sci. U.S.A.">
        <title>Networks of energetic and metabolic interactions define dynamics in microbial communities.</title>
        <authorList>
            <person name="Embree M."/>
            <person name="Liu J.K."/>
            <person name="Al-Bassam M.M."/>
            <person name="Zengler K."/>
        </authorList>
    </citation>
    <scope>NUCLEOTIDE SEQUENCE</scope>
</reference>
<protein>
    <submittedName>
        <fullName evidence="2">Methyl coenzyme m reductase operon protein d</fullName>
    </submittedName>
</protein>
<dbReference type="Pfam" id="PF02505">
    <property type="entry name" value="MCR_D"/>
    <property type="match status" value="1"/>
</dbReference>
<comment type="caution">
    <text evidence="2">The sequence shown here is derived from an EMBL/GenBank/DDBJ whole genome shotgun (WGS) entry which is preliminary data.</text>
</comment>
<dbReference type="NCBIfam" id="TIGR03260">
    <property type="entry name" value="met_CoM_red_D"/>
    <property type="match status" value="1"/>
</dbReference>
<keyword evidence="1" id="KW-0484">Methanogenesis</keyword>
<dbReference type="AlphaFoldDB" id="A0A0W8FA72"/>
<dbReference type="PIRSF" id="PIRSF005636">
    <property type="entry name" value="McrD"/>
    <property type="match status" value="1"/>
</dbReference>
<name>A0A0W8FA72_9ZZZZ</name>
<gene>
    <name evidence="2" type="ORF">ASZ90_012508</name>
</gene>
<proteinExistence type="predicted"/>
<dbReference type="EMBL" id="LNQE01001420">
    <property type="protein sequence ID" value="KUG17796.1"/>
    <property type="molecule type" value="Genomic_DNA"/>
</dbReference>
<organism evidence="2">
    <name type="scientific">hydrocarbon metagenome</name>
    <dbReference type="NCBI Taxonomy" id="938273"/>
    <lineage>
        <taxon>unclassified sequences</taxon>
        <taxon>metagenomes</taxon>
        <taxon>ecological metagenomes</taxon>
    </lineage>
</organism>
<sequence length="167" mass="18744">MVTPSGTESIQVEITPQRYLMPATAQKLLNAIYENGGITRIMIHGPNLPRTIPYGPGKGTPIDEHKDLLIEVAGQVFELGVKVGRVRLELESEKYMPGLEAACERALPFSFQIKRGRFFRNSPTLSDYAKYGDVEDKRLLGLIDPKARKEKLAILSEVKVTMEDEER</sequence>
<evidence type="ECO:0000256" key="1">
    <source>
        <dbReference type="ARBA" id="ARBA00022994"/>
    </source>
</evidence>
<dbReference type="GO" id="GO:0015948">
    <property type="term" value="P:methanogenesis"/>
    <property type="evidence" value="ECO:0007669"/>
    <property type="project" value="UniProtKB-KW"/>
</dbReference>
<dbReference type="InterPro" id="IPR003901">
    <property type="entry name" value="Me_CoM_Rdtase_D"/>
</dbReference>